<gene>
    <name evidence="2" type="ORF">ebA6084</name>
</gene>
<dbReference type="EMBL" id="CR555306">
    <property type="protein sequence ID" value="CAI09597.1"/>
    <property type="molecule type" value="Genomic_DNA"/>
</dbReference>
<name>Q5NZB7_AROAE</name>
<evidence type="ECO:0000256" key="1">
    <source>
        <dbReference type="SAM" id="MobiDB-lite"/>
    </source>
</evidence>
<feature type="compositionally biased region" description="Basic residues" evidence="1">
    <location>
        <begin position="79"/>
        <end position="96"/>
    </location>
</feature>
<dbReference type="Proteomes" id="UP000006552">
    <property type="component" value="Chromosome"/>
</dbReference>
<dbReference type="KEGG" id="eba:ebA6084"/>
<accession>Q5NZB7</accession>
<feature type="compositionally biased region" description="Polar residues" evidence="1">
    <location>
        <begin position="58"/>
        <end position="70"/>
    </location>
</feature>
<evidence type="ECO:0000313" key="3">
    <source>
        <dbReference type="Proteomes" id="UP000006552"/>
    </source>
</evidence>
<feature type="region of interest" description="Disordered" evidence="1">
    <location>
        <begin position="58"/>
        <end position="96"/>
    </location>
</feature>
<dbReference type="AlphaFoldDB" id="Q5NZB7"/>
<sequence>MINEPVKICPGFAGGKCVHFAHLQRGFMVRDGVRVSSDSASAARGPTFEFTCSWRQSEASRSESGATLTLTRGPAGTAKPRRHRRRVQRVVRPHPRRSLIFSITTLPS</sequence>
<evidence type="ECO:0000313" key="2">
    <source>
        <dbReference type="EMBL" id="CAI09597.1"/>
    </source>
</evidence>
<protein>
    <submittedName>
        <fullName evidence="2">Uncharacterized protein</fullName>
    </submittedName>
</protein>
<dbReference type="HOGENOM" id="CLU_2191519_0_0_4"/>
<reference evidence="2 3" key="1">
    <citation type="journal article" date="2005" name="Arch. Microbiol.">
        <title>The genome sequence of an anaerobic aromatic-degrading denitrifying bacterium, strain EbN1.</title>
        <authorList>
            <person name="Rabus R."/>
            <person name="Kube M."/>
            <person name="Heider J."/>
            <person name="Beck A."/>
            <person name="Heitmann K."/>
            <person name="Widdel F."/>
            <person name="Reinhardt R."/>
        </authorList>
    </citation>
    <scope>NUCLEOTIDE SEQUENCE [LARGE SCALE GENOMIC DNA]</scope>
    <source>
        <strain evidence="2 3">EbN1</strain>
    </source>
</reference>
<dbReference type="STRING" id="76114.ebA6084"/>
<keyword evidence="3" id="KW-1185">Reference proteome</keyword>
<proteinExistence type="predicted"/>
<organism evidence="2 3">
    <name type="scientific">Aromatoleum aromaticum (strain DSM 19018 / LMG 30748 / EbN1)</name>
    <name type="common">Azoarcus sp. (strain EbN1)</name>
    <dbReference type="NCBI Taxonomy" id="76114"/>
    <lineage>
        <taxon>Bacteria</taxon>
        <taxon>Pseudomonadati</taxon>
        <taxon>Pseudomonadota</taxon>
        <taxon>Betaproteobacteria</taxon>
        <taxon>Rhodocyclales</taxon>
        <taxon>Rhodocyclaceae</taxon>
        <taxon>Aromatoleum</taxon>
    </lineage>
</organism>